<sequence length="383" mass="40239">MKQIFLRFCAVFVLVFGLFSVSLVAHATTPTLSVSATGSGDSVTVSVYGDPNASVTLYQQNQGYNYNTQTQYLGTTNSSGYLSTTVNTNNYGITSGSSVYVVVNNQTSSSVVWPYNYNNYNNYNYGNYYGSLSLSQTNVSVNVGQSVNVTINGGSAPYTMYPTGTNIFQAVIGGNNLQIVGLSNGSGSVNVCSSGGTGSGCVVLSVTVNSSYYGGTNYYNPPVYNNQAITFSQNNPSLYIGQSMTISVSGGNISGYYYGGNYYVGHNSNSSVLSANMSGSTLTLQGLANGNTAVVVCTSSTNCSALNITVGSTGYVNPNNNFGNWISCAGENQYCSFSGTRNVQYGANGVYVYRTFTNGVNCSNAVFGDPIFGVAKRCSISGY</sequence>
<feature type="chain" id="PRO_5009535284" evidence="1">
    <location>
        <begin position="28"/>
        <end position="383"/>
    </location>
</feature>
<organism evidence="2 3">
    <name type="scientific">Candidatus Yanofskybacteria bacterium RIFCSPHIGHO2_01_FULL_41_21</name>
    <dbReference type="NCBI Taxonomy" id="1802660"/>
    <lineage>
        <taxon>Bacteria</taxon>
        <taxon>Candidatus Yanofskyibacteriota</taxon>
    </lineage>
</organism>
<name>A0A1F8EB39_9BACT</name>
<evidence type="ECO:0000313" key="2">
    <source>
        <dbReference type="EMBL" id="OGM97348.1"/>
    </source>
</evidence>
<gene>
    <name evidence="2" type="ORF">A2735_03190</name>
</gene>
<dbReference type="EMBL" id="MGJA01000013">
    <property type="protein sequence ID" value="OGM97348.1"/>
    <property type="molecule type" value="Genomic_DNA"/>
</dbReference>
<protein>
    <submittedName>
        <fullName evidence="2">Uncharacterized protein</fullName>
    </submittedName>
</protein>
<proteinExistence type="predicted"/>
<dbReference type="AlphaFoldDB" id="A0A1F8EB39"/>
<accession>A0A1F8EB39</accession>
<dbReference type="STRING" id="1802660.A2735_03190"/>
<keyword evidence="1" id="KW-0732">Signal</keyword>
<comment type="caution">
    <text evidence="2">The sequence shown here is derived from an EMBL/GenBank/DDBJ whole genome shotgun (WGS) entry which is preliminary data.</text>
</comment>
<feature type="signal peptide" evidence="1">
    <location>
        <begin position="1"/>
        <end position="27"/>
    </location>
</feature>
<reference evidence="2 3" key="1">
    <citation type="journal article" date="2016" name="Nat. Commun.">
        <title>Thousands of microbial genomes shed light on interconnected biogeochemical processes in an aquifer system.</title>
        <authorList>
            <person name="Anantharaman K."/>
            <person name="Brown C.T."/>
            <person name="Hug L.A."/>
            <person name="Sharon I."/>
            <person name="Castelle C.J."/>
            <person name="Probst A.J."/>
            <person name="Thomas B.C."/>
            <person name="Singh A."/>
            <person name="Wilkins M.J."/>
            <person name="Karaoz U."/>
            <person name="Brodie E.L."/>
            <person name="Williams K.H."/>
            <person name="Hubbard S.S."/>
            <person name="Banfield J.F."/>
        </authorList>
    </citation>
    <scope>NUCLEOTIDE SEQUENCE [LARGE SCALE GENOMIC DNA]</scope>
</reference>
<evidence type="ECO:0000256" key="1">
    <source>
        <dbReference type="SAM" id="SignalP"/>
    </source>
</evidence>
<evidence type="ECO:0000313" key="3">
    <source>
        <dbReference type="Proteomes" id="UP000178520"/>
    </source>
</evidence>
<dbReference type="Proteomes" id="UP000178520">
    <property type="component" value="Unassembled WGS sequence"/>
</dbReference>